<gene>
    <name evidence="1" type="ORF">FD21_GL001459</name>
</gene>
<keyword evidence="2" id="KW-1185">Reference proteome</keyword>
<dbReference type="EMBL" id="AYYX01000042">
    <property type="protein sequence ID" value="KRM86869.1"/>
    <property type="molecule type" value="Genomic_DNA"/>
</dbReference>
<dbReference type="eggNOG" id="COG3039">
    <property type="taxonomic scope" value="Bacteria"/>
</dbReference>
<name>A0A0R2C6N8_9LACO</name>
<dbReference type="AlphaFoldDB" id="A0A0R2C6N8"/>
<proteinExistence type="predicted"/>
<dbReference type="Proteomes" id="UP000051576">
    <property type="component" value="Unassembled WGS sequence"/>
</dbReference>
<protein>
    <submittedName>
        <fullName evidence="1">Uncharacterized protein</fullName>
    </submittedName>
</protein>
<organism evidence="1 2">
    <name type="scientific">Liquorilactobacillus vini DSM 20605</name>
    <dbReference type="NCBI Taxonomy" id="1133569"/>
    <lineage>
        <taxon>Bacteria</taxon>
        <taxon>Bacillati</taxon>
        <taxon>Bacillota</taxon>
        <taxon>Bacilli</taxon>
        <taxon>Lactobacillales</taxon>
        <taxon>Lactobacillaceae</taxon>
        <taxon>Liquorilactobacillus</taxon>
    </lineage>
</organism>
<accession>A0A0R2C6N8</accession>
<evidence type="ECO:0000313" key="1">
    <source>
        <dbReference type="EMBL" id="KRM86869.1"/>
    </source>
</evidence>
<reference evidence="1 2" key="1">
    <citation type="journal article" date="2015" name="Genome Announc.">
        <title>Expanding the biotechnology potential of lactobacilli through comparative genomics of 213 strains and associated genera.</title>
        <authorList>
            <person name="Sun Z."/>
            <person name="Harris H.M."/>
            <person name="McCann A."/>
            <person name="Guo C."/>
            <person name="Argimon S."/>
            <person name="Zhang W."/>
            <person name="Yang X."/>
            <person name="Jeffery I.B."/>
            <person name="Cooney J.C."/>
            <person name="Kagawa T.F."/>
            <person name="Liu W."/>
            <person name="Song Y."/>
            <person name="Salvetti E."/>
            <person name="Wrobel A."/>
            <person name="Rasinkangas P."/>
            <person name="Parkhill J."/>
            <person name="Rea M.C."/>
            <person name="O'Sullivan O."/>
            <person name="Ritari J."/>
            <person name="Douillard F.P."/>
            <person name="Paul Ross R."/>
            <person name="Yang R."/>
            <person name="Briner A.E."/>
            <person name="Felis G.E."/>
            <person name="de Vos W.M."/>
            <person name="Barrangou R."/>
            <person name="Klaenhammer T.R."/>
            <person name="Caufield P.W."/>
            <person name="Cui Y."/>
            <person name="Zhang H."/>
            <person name="O'Toole P.W."/>
        </authorList>
    </citation>
    <scope>NUCLEOTIDE SEQUENCE [LARGE SCALE GENOMIC DNA]</scope>
    <source>
        <strain evidence="1 2">DSM 20605</strain>
    </source>
</reference>
<comment type="caution">
    <text evidence="1">The sequence shown here is derived from an EMBL/GenBank/DDBJ whole genome shotgun (WGS) entry which is preliminary data.</text>
</comment>
<evidence type="ECO:0000313" key="2">
    <source>
        <dbReference type="Proteomes" id="UP000051576"/>
    </source>
</evidence>
<dbReference type="PATRIC" id="fig|1133569.4.peg.1599"/>
<sequence>MRAKTAATIAVSIDLGIMVANIETVLRFFSWKLLLIIKTDAIYLKISYQTNQID</sequence>